<organism evidence="3 4">
    <name type="scientific">Phenylobacterium terrae</name>
    <dbReference type="NCBI Taxonomy" id="2665495"/>
    <lineage>
        <taxon>Bacteria</taxon>
        <taxon>Pseudomonadati</taxon>
        <taxon>Pseudomonadota</taxon>
        <taxon>Alphaproteobacteria</taxon>
        <taxon>Caulobacterales</taxon>
        <taxon>Caulobacteraceae</taxon>
        <taxon>Phenylobacterium</taxon>
    </lineage>
</organism>
<evidence type="ECO:0000259" key="2">
    <source>
        <dbReference type="Pfam" id="PF20789"/>
    </source>
</evidence>
<dbReference type="SUPFAM" id="SSF54637">
    <property type="entry name" value="Thioesterase/thiol ester dehydrase-isomerase"/>
    <property type="match status" value="1"/>
</dbReference>
<proteinExistence type="predicted"/>
<comment type="caution">
    <text evidence="3">The sequence shown here is derived from an EMBL/GenBank/DDBJ whole genome shotgun (WGS) entry which is preliminary data.</text>
</comment>
<reference evidence="4" key="1">
    <citation type="journal article" date="2019" name="Int. J. Syst. Evol. Microbiol.">
        <title>The Global Catalogue of Microorganisms (GCM) 10K type strain sequencing project: providing services to taxonomists for standard genome sequencing and annotation.</title>
        <authorList>
            <consortium name="The Broad Institute Genomics Platform"/>
            <consortium name="The Broad Institute Genome Sequencing Center for Infectious Disease"/>
            <person name="Wu L."/>
            <person name="Ma J."/>
        </authorList>
    </citation>
    <scope>NUCLEOTIDE SEQUENCE [LARGE SCALE GENOMIC DNA]</scope>
    <source>
        <strain evidence="4">DFY28</strain>
    </source>
</reference>
<protein>
    <submittedName>
        <fullName evidence="3">Acyl-CoA thioesterase domain-containing protein</fullName>
    </submittedName>
</protein>
<dbReference type="InterPro" id="IPR029069">
    <property type="entry name" value="HotDog_dom_sf"/>
</dbReference>
<dbReference type="RefSeq" id="WP_377282123.1">
    <property type="nucleotide sequence ID" value="NZ_JBHRSI010000005.1"/>
</dbReference>
<dbReference type="Pfam" id="PF13622">
    <property type="entry name" value="4HBT_3"/>
    <property type="match status" value="1"/>
</dbReference>
<dbReference type="Gene3D" id="2.40.160.210">
    <property type="entry name" value="Acyl-CoA thioesterase, double hotdog domain"/>
    <property type="match status" value="1"/>
</dbReference>
<accession>A0ABW4N7C3</accession>
<gene>
    <name evidence="3" type="ORF">ACFSC0_17350</name>
</gene>
<name>A0ABW4N7C3_9CAUL</name>
<keyword evidence="4" id="KW-1185">Reference proteome</keyword>
<dbReference type="InterPro" id="IPR049449">
    <property type="entry name" value="TesB_ACOT8-like_N"/>
</dbReference>
<evidence type="ECO:0000313" key="3">
    <source>
        <dbReference type="EMBL" id="MFD1785170.1"/>
    </source>
</evidence>
<dbReference type="Pfam" id="PF20789">
    <property type="entry name" value="4HBT_3C"/>
    <property type="match status" value="1"/>
</dbReference>
<feature type="domain" description="Acyl-CoA thioesterase-like C-terminal" evidence="2">
    <location>
        <begin position="136"/>
        <end position="247"/>
    </location>
</feature>
<feature type="domain" description="Acyl-CoA thioesterase-like N-terminal HotDog" evidence="1">
    <location>
        <begin position="21"/>
        <end position="101"/>
    </location>
</feature>
<sequence>MSNEPFFTRDGERFVPTQSARGPWDPKSLHGRVIVGLLGAEIERRHGEPDLIPARLTVDMYRLPDLSPVEVTTRIVRDGYRIKVIDAEFFSGGISMARATCQLLRRSAPPDGVVWSPPNWEVPTPESIEPPPDRRAGMGGMWAMRPISGGMGYFGPKRTWMKEVRDLVEGVPLTPFVRVAGAADFASPFANAGDKGLGYINSDVTLYLHRVPTSEWIGFEVVNHQASDGVAIGETFLYDENGPIGSAAVCALAQKRAPQPPPPPPARD</sequence>
<dbReference type="EMBL" id="JBHUEY010000006">
    <property type="protein sequence ID" value="MFD1785170.1"/>
    <property type="molecule type" value="Genomic_DNA"/>
</dbReference>
<evidence type="ECO:0000259" key="1">
    <source>
        <dbReference type="Pfam" id="PF13622"/>
    </source>
</evidence>
<dbReference type="Proteomes" id="UP001597237">
    <property type="component" value="Unassembled WGS sequence"/>
</dbReference>
<evidence type="ECO:0000313" key="4">
    <source>
        <dbReference type="Proteomes" id="UP001597237"/>
    </source>
</evidence>
<dbReference type="InterPro" id="IPR042171">
    <property type="entry name" value="Acyl-CoA_hotdog"/>
</dbReference>
<dbReference type="InterPro" id="IPR049450">
    <property type="entry name" value="ACOT8-like_C"/>
</dbReference>